<organism evidence="1">
    <name type="scientific">Solanum chilense</name>
    <name type="common">Tomato</name>
    <name type="synonym">Lycopersicon chilense</name>
    <dbReference type="NCBI Taxonomy" id="4083"/>
    <lineage>
        <taxon>Eukaryota</taxon>
        <taxon>Viridiplantae</taxon>
        <taxon>Streptophyta</taxon>
        <taxon>Embryophyta</taxon>
        <taxon>Tracheophyta</taxon>
        <taxon>Spermatophyta</taxon>
        <taxon>Magnoliopsida</taxon>
        <taxon>eudicotyledons</taxon>
        <taxon>Gunneridae</taxon>
        <taxon>Pentapetalae</taxon>
        <taxon>asterids</taxon>
        <taxon>lamiids</taxon>
        <taxon>Solanales</taxon>
        <taxon>Solanaceae</taxon>
        <taxon>Solanoideae</taxon>
        <taxon>Solaneae</taxon>
        <taxon>Solanum</taxon>
        <taxon>Solanum subgen. Lycopersicon</taxon>
    </lineage>
</organism>
<accession>A0A6N2B5L6</accession>
<dbReference type="EMBL" id="RXGB01004260">
    <property type="protein sequence ID" value="TMW90122.1"/>
    <property type="molecule type" value="Genomic_DNA"/>
</dbReference>
<proteinExistence type="predicted"/>
<evidence type="ECO:0000313" key="1">
    <source>
        <dbReference type="EMBL" id="TMW90122.1"/>
    </source>
</evidence>
<dbReference type="AlphaFoldDB" id="A0A6N2B5L6"/>
<protein>
    <submittedName>
        <fullName evidence="1">Uncharacterized protein</fullName>
    </submittedName>
</protein>
<sequence length="191" mass="21288">MKCSFSVTGDMNIFRLMNLLSRLRLIRLGNRQLGGENSSQNQQKFLPPALHRLVFHPPRIGMTIRLESHDLSLMEVSHEPRLTPLVLDVVQRGGNGRVLSTTSLAPTSHLTQQGNSYGRGGCQCQNMFYALQDHEGSPEIVTVWVKDSSSETPTLESVPIVCEFPDVFPKDFLGVPPEMEIDFGIDLLPDT</sequence>
<gene>
    <name evidence="1" type="ORF">EJD97_016178</name>
</gene>
<comment type="caution">
    <text evidence="1">The sequence shown here is derived from an EMBL/GenBank/DDBJ whole genome shotgun (WGS) entry which is preliminary data.</text>
</comment>
<reference evidence="1" key="1">
    <citation type="submission" date="2019-05" db="EMBL/GenBank/DDBJ databases">
        <title>The de novo reference genome and transcriptome assemblies of the wild tomato species Solanum chilense.</title>
        <authorList>
            <person name="Stam R."/>
            <person name="Nosenko T."/>
            <person name="Hoerger A.C."/>
            <person name="Stephan W."/>
            <person name="Seidel M.A."/>
            <person name="Kuhn J.M.M."/>
            <person name="Haberer G."/>
            <person name="Tellier A."/>
        </authorList>
    </citation>
    <scope>NUCLEOTIDE SEQUENCE</scope>
    <source>
        <tissue evidence="1">Mature leaves</tissue>
    </source>
</reference>
<name>A0A6N2B5L6_SOLCI</name>